<evidence type="ECO:0000313" key="1">
    <source>
        <dbReference type="EMBL" id="KAK1147942.1"/>
    </source>
</evidence>
<dbReference type="Proteomes" id="UP001177260">
    <property type="component" value="Unassembled WGS sequence"/>
</dbReference>
<name>A0ACC3BBE5_9EURO</name>
<protein>
    <submittedName>
        <fullName evidence="1">Uncharacterized protein</fullName>
    </submittedName>
</protein>
<accession>A0ACC3BBE5</accession>
<sequence>MSARKLYRYQQISRLDLETKPSEIKRRLIPLESPKSDHARDVRGTQWKTAQFSIKQQMNLPPVFGDPSTTIAVRFKIEGGCANRRVIVQFLVYNEDELVFTPSFEVHPYHVLKL</sequence>
<dbReference type="EMBL" id="JAOPJF010000010">
    <property type="protein sequence ID" value="KAK1147942.1"/>
    <property type="molecule type" value="Genomic_DNA"/>
</dbReference>
<reference evidence="1 2" key="1">
    <citation type="journal article" date="2023" name="ACS Omega">
        <title>Identification of the Neoaspergillic Acid Biosynthesis Gene Cluster by Establishing an In Vitro CRISPR-Ribonucleoprotein Genetic System in Aspergillus melleus.</title>
        <authorList>
            <person name="Yuan B."/>
            <person name="Grau M.F."/>
            <person name="Murata R.M."/>
            <person name="Torok T."/>
            <person name="Venkateswaran K."/>
            <person name="Stajich J.E."/>
            <person name="Wang C.C.C."/>
        </authorList>
    </citation>
    <scope>NUCLEOTIDE SEQUENCE [LARGE SCALE GENOMIC DNA]</scope>
    <source>
        <strain evidence="1 2">IMV 1140</strain>
    </source>
</reference>
<proteinExistence type="predicted"/>
<comment type="caution">
    <text evidence="1">The sequence shown here is derived from an EMBL/GenBank/DDBJ whole genome shotgun (WGS) entry which is preliminary data.</text>
</comment>
<gene>
    <name evidence="1" type="ORF">N8T08_000458</name>
</gene>
<evidence type="ECO:0000313" key="2">
    <source>
        <dbReference type="Proteomes" id="UP001177260"/>
    </source>
</evidence>
<keyword evidence="2" id="KW-1185">Reference proteome</keyword>
<organism evidence="1 2">
    <name type="scientific">Aspergillus melleus</name>
    <dbReference type="NCBI Taxonomy" id="138277"/>
    <lineage>
        <taxon>Eukaryota</taxon>
        <taxon>Fungi</taxon>
        <taxon>Dikarya</taxon>
        <taxon>Ascomycota</taxon>
        <taxon>Pezizomycotina</taxon>
        <taxon>Eurotiomycetes</taxon>
        <taxon>Eurotiomycetidae</taxon>
        <taxon>Eurotiales</taxon>
        <taxon>Aspergillaceae</taxon>
        <taxon>Aspergillus</taxon>
        <taxon>Aspergillus subgen. Circumdati</taxon>
    </lineage>
</organism>